<keyword evidence="8" id="KW-0472">Membrane</keyword>
<sequence length="119" mass="13516">MFKKYEAYAIIDSDVCPKKDWLSFLISPLYDKRVGISTAYPIFKPLGGFWAEVKMVWGFVGNSMMESKRTRFAWGGSMAFTREIVNDKLLESLESALSDDITITQHAKMMGLGIAYVQK</sequence>
<evidence type="ECO:0000256" key="6">
    <source>
        <dbReference type="ARBA" id="ARBA00022692"/>
    </source>
</evidence>
<dbReference type="InterPro" id="IPR025993">
    <property type="entry name" value="Ceramide_glucosylTrfase"/>
</dbReference>
<protein>
    <submittedName>
        <fullName evidence="9">Glycosyl transferase family 2</fullName>
    </submittedName>
</protein>
<dbReference type="SUPFAM" id="SSF53448">
    <property type="entry name" value="Nucleotide-diphospho-sugar transferases"/>
    <property type="match status" value="1"/>
</dbReference>
<dbReference type="GO" id="GO:0016757">
    <property type="term" value="F:glycosyltransferase activity"/>
    <property type="evidence" value="ECO:0007669"/>
    <property type="project" value="UniProtKB-KW"/>
</dbReference>
<dbReference type="EMBL" id="AUZZ01008919">
    <property type="protein sequence ID" value="EQD35454.1"/>
    <property type="molecule type" value="Genomic_DNA"/>
</dbReference>
<name>T1A311_9ZZZZ</name>
<dbReference type="InterPro" id="IPR029044">
    <property type="entry name" value="Nucleotide-diphossugar_trans"/>
</dbReference>
<dbReference type="AlphaFoldDB" id="T1A311"/>
<proteinExistence type="predicted"/>
<organism evidence="9">
    <name type="scientific">mine drainage metagenome</name>
    <dbReference type="NCBI Taxonomy" id="410659"/>
    <lineage>
        <taxon>unclassified sequences</taxon>
        <taxon>metagenomes</taxon>
        <taxon>ecological metagenomes</taxon>
    </lineage>
</organism>
<comment type="subcellular location">
    <subcellularLocation>
        <location evidence="1">Membrane</location>
        <topology evidence="1">Multi-pass membrane protein</topology>
    </subcellularLocation>
</comment>
<gene>
    <name evidence="9" type="ORF">B2A_12365</name>
</gene>
<evidence type="ECO:0000313" key="9">
    <source>
        <dbReference type="EMBL" id="EQD35454.1"/>
    </source>
</evidence>
<keyword evidence="4" id="KW-0328">Glycosyltransferase</keyword>
<evidence type="ECO:0000256" key="8">
    <source>
        <dbReference type="ARBA" id="ARBA00023136"/>
    </source>
</evidence>
<evidence type="ECO:0000256" key="5">
    <source>
        <dbReference type="ARBA" id="ARBA00022679"/>
    </source>
</evidence>
<dbReference type="GO" id="GO:0016020">
    <property type="term" value="C:membrane"/>
    <property type="evidence" value="ECO:0007669"/>
    <property type="project" value="UniProtKB-SubCell"/>
</dbReference>
<comment type="caution">
    <text evidence="9">The sequence shown here is derived from an EMBL/GenBank/DDBJ whole genome shotgun (WGS) entry which is preliminary data.</text>
</comment>
<evidence type="ECO:0000256" key="2">
    <source>
        <dbReference type="ARBA" id="ARBA00004760"/>
    </source>
</evidence>
<keyword evidence="6" id="KW-0812">Transmembrane</keyword>
<reference evidence="9" key="2">
    <citation type="journal article" date="2014" name="ISME J.">
        <title>Microbial stratification in low pH oxic and suboxic macroscopic growths along an acid mine drainage.</title>
        <authorList>
            <person name="Mendez-Garcia C."/>
            <person name="Mesa V."/>
            <person name="Sprenger R.R."/>
            <person name="Richter M."/>
            <person name="Diez M.S."/>
            <person name="Solano J."/>
            <person name="Bargiela R."/>
            <person name="Golyshina O.V."/>
            <person name="Manteca A."/>
            <person name="Ramos J.L."/>
            <person name="Gallego J.R."/>
            <person name="Llorente I."/>
            <person name="Martins Dos Santos V.A."/>
            <person name="Jensen O.N."/>
            <person name="Pelaez A.I."/>
            <person name="Sanchez J."/>
            <person name="Ferrer M."/>
        </authorList>
    </citation>
    <scope>NUCLEOTIDE SEQUENCE</scope>
</reference>
<evidence type="ECO:0000256" key="1">
    <source>
        <dbReference type="ARBA" id="ARBA00004141"/>
    </source>
</evidence>
<evidence type="ECO:0000256" key="7">
    <source>
        <dbReference type="ARBA" id="ARBA00022989"/>
    </source>
</evidence>
<keyword evidence="5 9" id="KW-0808">Transferase</keyword>
<reference evidence="9" key="1">
    <citation type="submission" date="2013-08" db="EMBL/GenBank/DDBJ databases">
        <authorList>
            <person name="Mendez C."/>
            <person name="Richter M."/>
            <person name="Ferrer M."/>
            <person name="Sanchez J."/>
        </authorList>
    </citation>
    <scope>NUCLEOTIDE SEQUENCE</scope>
</reference>
<evidence type="ECO:0000256" key="4">
    <source>
        <dbReference type="ARBA" id="ARBA00022676"/>
    </source>
</evidence>
<evidence type="ECO:0000256" key="3">
    <source>
        <dbReference type="ARBA" id="ARBA00004991"/>
    </source>
</evidence>
<accession>T1A311</accession>
<comment type="pathway">
    <text evidence="2">Lipid metabolism; sphingolipid metabolism.</text>
</comment>
<comment type="pathway">
    <text evidence="3">Sphingolipid metabolism.</text>
</comment>
<keyword evidence="7" id="KW-1133">Transmembrane helix</keyword>
<dbReference type="Pfam" id="PF13506">
    <property type="entry name" value="Glyco_transf_21"/>
    <property type="match status" value="1"/>
</dbReference>